<dbReference type="Gene3D" id="3.30.450.20">
    <property type="entry name" value="PAS domain"/>
    <property type="match status" value="2"/>
</dbReference>
<dbReference type="PROSITE" id="PS50109">
    <property type="entry name" value="HIS_KIN"/>
    <property type="match status" value="1"/>
</dbReference>
<dbReference type="InterPro" id="IPR004358">
    <property type="entry name" value="Sig_transdc_His_kin-like_C"/>
</dbReference>
<dbReference type="AlphaFoldDB" id="A0AA49JK09"/>
<dbReference type="SUPFAM" id="SSF55785">
    <property type="entry name" value="PYP-like sensor domain (PAS domain)"/>
    <property type="match status" value="2"/>
</dbReference>
<dbReference type="NCBIfam" id="TIGR00229">
    <property type="entry name" value="sensory_box"/>
    <property type="match status" value="1"/>
</dbReference>
<proteinExistence type="predicted"/>
<dbReference type="PANTHER" id="PTHR43304:SF1">
    <property type="entry name" value="PAC DOMAIN-CONTAINING PROTEIN"/>
    <property type="match status" value="1"/>
</dbReference>
<organism evidence="9">
    <name type="scientific">Roseihalotalea indica</name>
    <dbReference type="NCBI Taxonomy" id="2867963"/>
    <lineage>
        <taxon>Bacteria</taxon>
        <taxon>Pseudomonadati</taxon>
        <taxon>Bacteroidota</taxon>
        <taxon>Cytophagia</taxon>
        <taxon>Cytophagales</taxon>
        <taxon>Catalimonadaceae</taxon>
        <taxon>Roseihalotalea</taxon>
    </lineage>
</organism>
<evidence type="ECO:0000256" key="3">
    <source>
        <dbReference type="ARBA" id="ARBA00022553"/>
    </source>
</evidence>
<dbReference type="CDD" id="cd00082">
    <property type="entry name" value="HisKA"/>
    <property type="match status" value="1"/>
</dbReference>
<dbReference type="InterPro" id="IPR000700">
    <property type="entry name" value="PAS-assoc_C"/>
</dbReference>
<dbReference type="Pfam" id="PF08448">
    <property type="entry name" value="PAS_4"/>
    <property type="match status" value="1"/>
</dbReference>
<dbReference type="SUPFAM" id="SSF55874">
    <property type="entry name" value="ATPase domain of HSP90 chaperone/DNA topoisomerase II/histidine kinase"/>
    <property type="match status" value="1"/>
</dbReference>
<name>A0AA49JK09_9BACT</name>
<keyword evidence="4" id="KW-0808">Transferase</keyword>
<dbReference type="GO" id="GO:0005524">
    <property type="term" value="F:ATP binding"/>
    <property type="evidence" value="ECO:0007669"/>
    <property type="project" value="UniProtKB-KW"/>
</dbReference>
<dbReference type="InterPro" id="IPR035965">
    <property type="entry name" value="PAS-like_dom_sf"/>
</dbReference>
<feature type="domain" description="Histidine kinase" evidence="7">
    <location>
        <begin position="299"/>
        <end position="511"/>
    </location>
</feature>
<dbReference type="EC" id="2.7.13.3" evidence="2"/>
<evidence type="ECO:0000256" key="5">
    <source>
        <dbReference type="ARBA" id="ARBA00022777"/>
    </source>
</evidence>
<feature type="domain" description="PAC" evidence="8">
    <location>
        <begin position="232"/>
        <end position="281"/>
    </location>
</feature>
<dbReference type="Pfam" id="PF00512">
    <property type="entry name" value="HisKA"/>
    <property type="match status" value="1"/>
</dbReference>
<dbReference type="EMBL" id="CP120682">
    <property type="protein sequence ID" value="WKN40066.1"/>
    <property type="molecule type" value="Genomic_DNA"/>
</dbReference>
<keyword evidence="9" id="KW-0547">Nucleotide-binding</keyword>
<dbReference type="InterPro" id="IPR000014">
    <property type="entry name" value="PAS"/>
</dbReference>
<dbReference type="CDD" id="cd00075">
    <property type="entry name" value="HATPase"/>
    <property type="match status" value="1"/>
</dbReference>
<dbReference type="InterPro" id="IPR003661">
    <property type="entry name" value="HisK_dim/P_dom"/>
</dbReference>
<evidence type="ECO:0000256" key="2">
    <source>
        <dbReference type="ARBA" id="ARBA00012438"/>
    </source>
</evidence>
<dbReference type="PRINTS" id="PR00344">
    <property type="entry name" value="BCTRLSENSOR"/>
</dbReference>
<gene>
    <name evidence="9" type="ORF">K4G66_15335</name>
</gene>
<reference evidence="9" key="1">
    <citation type="journal article" date="2023" name="Comput. Struct. Biotechnol. J.">
        <title>Discovery of a novel marine Bacteroidetes with a rich repertoire of carbohydrate-active enzymes.</title>
        <authorList>
            <person name="Chen B."/>
            <person name="Liu G."/>
            <person name="Chen Q."/>
            <person name="Wang H."/>
            <person name="Liu L."/>
            <person name="Tang K."/>
        </authorList>
    </citation>
    <scope>NUCLEOTIDE SEQUENCE</scope>
    <source>
        <strain evidence="9">TK19036</strain>
    </source>
</reference>
<evidence type="ECO:0000259" key="7">
    <source>
        <dbReference type="PROSITE" id="PS50109"/>
    </source>
</evidence>
<dbReference type="InterPro" id="IPR003594">
    <property type="entry name" value="HATPase_dom"/>
</dbReference>
<dbReference type="Gene3D" id="1.10.287.130">
    <property type="match status" value="1"/>
</dbReference>
<dbReference type="PANTHER" id="PTHR43304">
    <property type="entry name" value="PHYTOCHROME-LIKE PROTEIN CPH1"/>
    <property type="match status" value="1"/>
</dbReference>
<evidence type="ECO:0000256" key="4">
    <source>
        <dbReference type="ARBA" id="ARBA00022679"/>
    </source>
</evidence>
<accession>A0AA49JK09</accession>
<dbReference type="InterPro" id="IPR036890">
    <property type="entry name" value="HATPase_C_sf"/>
</dbReference>
<dbReference type="InterPro" id="IPR005467">
    <property type="entry name" value="His_kinase_dom"/>
</dbReference>
<keyword evidence="9" id="KW-0067">ATP-binding</keyword>
<dbReference type="PROSITE" id="PS50113">
    <property type="entry name" value="PAC"/>
    <property type="match status" value="1"/>
</dbReference>
<keyword evidence="6" id="KW-0175">Coiled coil</keyword>
<evidence type="ECO:0000313" key="9">
    <source>
        <dbReference type="EMBL" id="WKN40066.1"/>
    </source>
</evidence>
<evidence type="ECO:0000256" key="6">
    <source>
        <dbReference type="SAM" id="Coils"/>
    </source>
</evidence>
<keyword evidence="3" id="KW-0597">Phosphoprotein</keyword>
<sequence>MKVDQHDAQAQRIQSLEQQLADYQQREQDLFLILENSPEKVASLDSSFQLITVSQSFARCFRLFFSVHVYPGAKFLELLDEDGSSFWRPYLQNTLTGKKQVTQINQQAKGQHFVYEVTFQPIWQEGQVHRILVFCHDITAQRNAEAEAREHAVNLSRVLQIASAGSWEYHIPTHTLTISQEGLNMMGIQGLSELVLSWKEFIQQYVYPEDAKMLQDRIDHAILQQGDLSFQDIFEYRLVDAQGKIIHLVIRSRYKSNAKGVLYGVVQDITEQKAVQYRLEQQNAQLKKVNSELDNFVYSVSHDLRAPLTSVLGLVNVMRLEKDPTRLLNYLDLQEKSVQKLDYFIREIIDLSRNARLEPHYEAVDIETVIQEAFTQQSYDDRARQIGRQIHVQASTPIVTDRSRVTIILNNLISNALRYADLNKPNPEAIVQIEADAQHISLKVQDNGRGIESQYLSRIYEMFFRASETHSGSGLGLYIVKETIDKLGGTIHVASEFGKGTCFTVSIPNHISD</sequence>
<keyword evidence="5" id="KW-0418">Kinase</keyword>
<dbReference type="InterPro" id="IPR036097">
    <property type="entry name" value="HisK_dim/P_sf"/>
</dbReference>
<comment type="catalytic activity">
    <reaction evidence="1">
        <text>ATP + protein L-histidine = ADP + protein N-phospho-L-histidine.</text>
        <dbReference type="EC" id="2.7.13.3"/>
    </reaction>
</comment>
<dbReference type="SUPFAM" id="SSF47384">
    <property type="entry name" value="Homodimeric domain of signal transducing histidine kinase"/>
    <property type="match status" value="1"/>
</dbReference>
<dbReference type="SMART" id="SM00388">
    <property type="entry name" value="HisKA"/>
    <property type="match status" value="1"/>
</dbReference>
<reference evidence="9" key="2">
    <citation type="journal article" date="2024" name="Antonie Van Leeuwenhoek">
        <title>Roseihalotalea indica gen. nov., sp. nov., a halophilic Bacteroidetes from mesopelagic Southwest Indian Ocean with higher carbohydrate metabolic potential.</title>
        <authorList>
            <person name="Chen B."/>
            <person name="Zhang M."/>
            <person name="Lin D."/>
            <person name="Ye J."/>
            <person name="Tang K."/>
        </authorList>
    </citation>
    <scope>NUCLEOTIDE SEQUENCE</scope>
    <source>
        <strain evidence="9">TK19036</strain>
    </source>
</reference>
<dbReference type="InterPro" id="IPR013656">
    <property type="entry name" value="PAS_4"/>
</dbReference>
<dbReference type="Gene3D" id="3.30.565.10">
    <property type="entry name" value="Histidine kinase-like ATPase, C-terminal domain"/>
    <property type="match status" value="1"/>
</dbReference>
<evidence type="ECO:0000256" key="1">
    <source>
        <dbReference type="ARBA" id="ARBA00000085"/>
    </source>
</evidence>
<evidence type="ECO:0000259" key="8">
    <source>
        <dbReference type="PROSITE" id="PS50113"/>
    </source>
</evidence>
<dbReference type="SMART" id="SM00387">
    <property type="entry name" value="HATPase_c"/>
    <property type="match status" value="1"/>
</dbReference>
<dbReference type="GO" id="GO:0000155">
    <property type="term" value="F:phosphorelay sensor kinase activity"/>
    <property type="evidence" value="ECO:0007669"/>
    <property type="project" value="InterPro"/>
</dbReference>
<protein>
    <recommendedName>
        <fullName evidence="2">histidine kinase</fullName>
        <ecNumber evidence="2">2.7.13.3</ecNumber>
    </recommendedName>
</protein>
<dbReference type="InterPro" id="IPR052162">
    <property type="entry name" value="Sensor_kinase/Photoreceptor"/>
</dbReference>
<dbReference type="Pfam" id="PF02518">
    <property type="entry name" value="HATPase_c"/>
    <property type="match status" value="1"/>
</dbReference>
<feature type="coiled-coil region" evidence="6">
    <location>
        <begin position="6"/>
        <end position="33"/>
    </location>
</feature>